<accession>A0A090Z5M6</accession>
<keyword evidence="6" id="KW-1185">Reference proteome</keyword>
<keyword evidence="1 3" id="KW-0489">Methyltransferase</keyword>
<sequence length="219" mass="24993">MNWVTHTPSFEFDNLSHIIRTNSAWSGHLNFAYDLVRFHQPEKVVELGTLLGASFFSFCQGIKDGGLSAKCFAVDTWIGDGHTGPYGEGVFQIVKKVTNYHYPNIGTLIRSTFDDAVSRFEDETIDILHIDGYHTYEAVSHDYETWLPKVADNGIVLFHDIAVTTGDFGVYKLWDEVKVRYPHLQFEHSYGLGVLFPKGCSDKFVEILNNKNEIQNMYR</sequence>
<evidence type="ECO:0000256" key="1">
    <source>
        <dbReference type="ARBA" id="ARBA00022603"/>
    </source>
</evidence>
<dbReference type="PANTHER" id="PTHR40048:SF1">
    <property type="entry name" value="RHAMNOSYL O-METHYLTRANSFERASE"/>
    <property type="match status" value="1"/>
</dbReference>
<evidence type="ECO:0000313" key="6">
    <source>
        <dbReference type="Proteomes" id="UP000264294"/>
    </source>
</evidence>
<evidence type="ECO:0000256" key="2">
    <source>
        <dbReference type="ARBA" id="ARBA00022679"/>
    </source>
</evidence>
<dbReference type="GO" id="GO:0032259">
    <property type="term" value="P:methylation"/>
    <property type="evidence" value="ECO:0007669"/>
    <property type="project" value="UniProtKB-KW"/>
</dbReference>
<name>A0A090Z5M6_9BACI</name>
<dbReference type="Proteomes" id="UP000029389">
    <property type="component" value="Unassembled WGS sequence"/>
</dbReference>
<dbReference type="GO" id="GO:0071770">
    <property type="term" value="P:DIM/DIP cell wall layer assembly"/>
    <property type="evidence" value="ECO:0007669"/>
    <property type="project" value="TreeGrafter"/>
</dbReference>
<dbReference type="GO" id="GO:0008168">
    <property type="term" value="F:methyltransferase activity"/>
    <property type="evidence" value="ECO:0007669"/>
    <property type="project" value="UniProtKB-KW"/>
</dbReference>
<protein>
    <submittedName>
        <fullName evidence="4">Class I SAM-dependent methyltransferase</fullName>
    </submittedName>
    <submittedName>
        <fullName evidence="3">Methyltransferase domain protein</fullName>
    </submittedName>
</protein>
<dbReference type="PANTHER" id="PTHR40048">
    <property type="entry name" value="RHAMNOSYL O-METHYLTRANSFERASE"/>
    <property type="match status" value="1"/>
</dbReference>
<comment type="caution">
    <text evidence="3">The sequence shown here is derived from an EMBL/GenBank/DDBJ whole genome shotgun (WGS) entry which is preliminary data.</text>
</comment>
<dbReference type="RefSeq" id="WP_042983059.1">
    <property type="nucleotide sequence ID" value="NZ_JMQC01000008.1"/>
</dbReference>
<dbReference type="Gene3D" id="3.40.50.150">
    <property type="entry name" value="Vaccinia Virus protein VP39"/>
    <property type="match status" value="1"/>
</dbReference>
<dbReference type="InterPro" id="IPR029063">
    <property type="entry name" value="SAM-dependent_MTases_sf"/>
</dbReference>
<dbReference type="SUPFAM" id="SSF53335">
    <property type="entry name" value="S-adenosyl-L-methionine-dependent methyltransferases"/>
    <property type="match status" value="1"/>
</dbReference>
<evidence type="ECO:0000313" key="4">
    <source>
        <dbReference type="EMBL" id="RFT68548.1"/>
    </source>
</evidence>
<evidence type="ECO:0000313" key="5">
    <source>
        <dbReference type="Proteomes" id="UP000029389"/>
    </source>
</evidence>
<dbReference type="AlphaFoldDB" id="A0A090Z5M6"/>
<gene>
    <name evidence="4" type="ORF">D0U04_03635</name>
    <name evidence="3" type="ORF">DJ93_4174</name>
</gene>
<dbReference type="GO" id="GO:0005886">
    <property type="term" value="C:plasma membrane"/>
    <property type="evidence" value="ECO:0007669"/>
    <property type="project" value="TreeGrafter"/>
</dbReference>
<dbReference type="EMBL" id="QVOD01000002">
    <property type="protein sequence ID" value="RFT68548.1"/>
    <property type="molecule type" value="Genomic_DNA"/>
</dbReference>
<keyword evidence="2 3" id="KW-0808">Transferase</keyword>
<dbReference type="Proteomes" id="UP000264294">
    <property type="component" value="Unassembled WGS sequence"/>
</dbReference>
<reference evidence="3 5" key="1">
    <citation type="submission" date="2014-04" db="EMBL/GenBank/DDBJ databases">
        <authorList>
            <person name="Bishop-Lilly K.A."/>
            <person name="Broomall S.M."/>
            <person name="Chain P.S."/>
            <person name="Chertkov O."/>
            <person name="Coyne S.R."/>
            <person name="Daligault H.E."/>
            <person name="Davenport K.W."/>
            <person name="Erkkila T."/>
            <person name="Frey K.G."/>
            <person name="Gibbons H.S."/>
            <person name="Gu W."/>
            <person name="Jaissle J."/>
            <person name="Johnson S.L."/>
            <person name="Koroleva G.I."/>
            <person name="Ladner J.T."/>
            <person name="Lo C.-C."/>
            <person name="Minogue T.D."/>
            <person name="Munk C."/>
            <person name="Palacios G.F."/>
            <person name="Redden C.L."/>
            <person name="Rosenzweig C.N."/>
            <person name="Scholz M.B."/>
            <person name="Teshima H."/>
            <person name="Xu Y."/>
        </authorList>
    </citation>
    <scope>NUCLEOTIDE SEQUENCE [LARGE SCALE GENOMIC DNA]</scope>
    <source>
        <strain evidence="3 5">BHP</strain>
    </source>
</reference>
<dbReference type="EMBL" id="JMQC01000008">
    <property type="protein sequence ID" value="KFM99675.1"/>
    <property type="molecule type" value="Genomic_DNA"/>
</dbReference>
<proteinExistence type="predicted"/>
<evidence type="ECO:0000313" key="3">
    <source>
        <dbReference type="EMBL" id="KFM99675.1"/>
    </source>
</evidence>
<dbReference type="Pfam" id="PF13578">
    <property type="entry name" value="Methyltransf_24"/>
    <property type="match status" value="1"/>
</dbReference>
<reference evidence="4 6" key="2">
    <citation type="submission" date="2018-08" db="EMBL/GenBank/DDBJ databases">
        <title>Bacillus clarus sp. nov. strain PS00077A.</title>
        <authorList>
            <person name="Mendez Acevedo M."/>
            <person name="Carroll L."/>
            <person name="Mukherjee M."/>
            <person name="Wiedmann M."/>
            <person name="Kovac J."/>
        </authorList>
    </citation>
    <scope>NUCLEOTIDE SEQUENCE [LARGE SCALE GENOMIC DNA]</scope>
    <source>
        <strain evidence="4 6">PS00077A</strain>
    </source>
</reference>
<organism evidence="3 5">
    <name type="scientific">Bacillus clarus</name>
    <dbReference type="NCBI Taxonomy" id="2338372"/>
    <lineage>
        <taxon>Bacteria</taxon>
        <taxon>Bacillati</taxon>
        <taxon>Bacillota</taxon>
        <taxon>Bacilli</taxon>
        <taxon>Bacillales</taxon>
        <taxon>Bacillaceae</taxon>
        <taxon>Bacillus</taxon>
        <taxon>Bacillus cereus group</taxon>
    </lineage>
</organism>
<dbReference type="STRING" id="1405.B7492_09475"/>
<dbReference type="PATRIC" id="fig|1405.8.peg.4286"/>